<gene>
    <name evidence="2" type="ORF">SAMN02745941_03755</name>
</gene>
<name>A0A1M6AT88_9CLOT</name>
<dbReference type="AlphaFoldDB" id="A0A1M6AT88"/>
<dbReference type="Pfam" id="PF12730">
    <property type="entry name" value="ABC2_membrane_4"/>
    <property type="match status" value="1"/>
</dbReference>
<sequence>MLNLIKLEYKKAKISVKSVAITNIILVPLIMVTVYLAKAEGDLPIYDYGTMFEFGGVMVRSVFLVFTAVIISRVMISEYTTKTINIMFMYPIKRMKIMVSKVILILSFSFLSMFLSSIFVNICIYIINKFIYIFDERLTLEIISKGLVNNFIFSLIFSFISLIPMFVGMKKKSTVATIVTSVIVLSILGNGVQESIIITTAMGVIGIIASYLSIRNVENADLLN</sequence>
<feature type="transmembrane region" description="Helical" evidence="1">
    <location>
        <begin position="196"/>
        <end position="214"/>
    </location>
</feature>
<feature type="transmembrane region" description="Helical" evidence="1">
    <location>
        <begin position="97"/>
        <end position="127"/>
    </location>
</feature>
<feature type="transmembrane region" description="Helical" evidence="1">
    <location>
        <begin position="20"/>
        <end position="37"/>
    </location>
</feature>
<evidence type="ECO:0000256" key="1">
    <source>
        <dbReference type="SAM" id="Phobius"/>
    </source>
</evidence>
<reference evidence="2 3" key="1">
    <citation type="submission" date="2016-11" db="EMBL/GenBank/DDBJ databases">
        <authorList>
            <person name="Jaros S."/>
            <person name="Januszkiewicz K."/>
            <person name="Wedrychowicz H."/>
        </authorList>
    </citation>
    <scope>NUCLEOTIDE SEQUENCE [LARGE SCALE GENOMIC DNA]</scope>
    <source>
        <strain evidence="2 3">DSM 6191</strain>
    </source>
</reference>
<accession>A0A1M6AT88</accession>
<keyword evidence="1" id="KW-0812">Transmembrane</keyword>
<feature type="transmembrane region" description="Helical" evidence="1">
    <location>
        <begin position="174"/>
        <end position="190"/>
    </location>
</feature>
<keyword evidence="1" id="KW-1133">Transmembrane helix</keyword>
<feature type="transmembrane region" description="Helical" evidence="1">
    <location>
        <begin position="147"/>
        <end position="167"/>
    </location>
</feature>
<proteinExistence type="predicted"/>
<dbReference type="Proteomes" id="UP000184241">
    <property type="component" value="Unassembled WGS sequence"/>
</dbReference>
<dbReference type="RefSeq" id="WP_073022049.1">
    <property type="nucleotide sequence ID" value="NZ_FQXU01000013.1"/>
</dbReference>
<organism evidence="2 3">
    <name type="scientific">Clostridium intestinale DSM 6191</name>
    <dbReference type="NCBI Taxonomy" id="1121320"/>
    <lineage>
        <taxon>Bacteria</taxon>
        <taxon>Bacillati</taxon>
        <taxon>Bacillota</taxon>
        <taxon>Clostridia</taxon>
        <taxon>Eubacteriales</taxon>
        <taxon>Clostridiaceae</taxon>
        <taxon>Clostridium</taxon>
    </lineage>
</organism>
<feature type="transmembrane region" description="Helical" evidence="1">
    <location>
        <begin position="57"/>
        <end position="76"/>
    </location>
</feature>
<dbReference type="EMBL" id="FQXU01000013">
    <property type="protein sequence ID" value="SHI39729.1"/>
    <property type="molecule type" value="Genomic_DNA"/>
</dbReference>
<keyword evidence="1" id="KW-0472">Membrane</keyword>
<evidence type="ECO:0000313" key="2">
    <source>
        <dbReference type="EMBL" id="SHI39729.1"/>
    </source>
</evidence>
<protein>
    <submittedName>
        <fullName evidence="2">ABC-2 family transporter protein</fullName>
    </submittedName>
</protein>
<evidence type="ECO:0000313" key="3">
    <source>
        <dbReference type="Proteomes" id="UP000184241"/>
    </source>
</evidence>